<feature type="compositionally biased region" description="Polar residues" evidence="1">
    <location>
        <begin position="244"/>
        <end position="262"/>
    </location>
</feature>
<dbReference type="OrthoDB" id="2906425at2759"/>
<dbReference type="EMBL" id="KV417299">
    <property type="protein sequence ID" value="KZO93725.1"/>
    <property type="molecule type" value="Genomic_DNA"/>
</dbReference>
<evidence type="ECO:0000313" key="3">
    <source>
        <dbReference type="Proteomes" id="UP000076738"/>
    </source>
</evidence>
<evidence type="ECO:0000256" key="1">
    <source>
        <dbReference type="SAM" id="MobiDB-lite"/>
    </source>
</evidence>
<dbReference type="AlphaFoldDB" id="A0A167JME4"/>
<organism evidence="2 3">
    <name type="scientific">Calocera viscosa (strain TUFC12733)</name>
    <dbReference type="NCBI Taxonomy" id="1330018"/>
    <lineage>
        <taxon>Eukaryota</taxon>
        <taxon>Fungi</taxon>
        <taxon>Dikarya</taxon>
        <taxon>Basidiomycota</taxon>
        <taxon>Agaricomycotina</taxon>
        <taxon>Dacrymycetes</taxon>
        <taxon>Dacrymycetales</taxon>
        <taxon>Dacrymycetaceae</taxon>
        <taxon>Calocera</taxon>
    </lineage>
</organism>
<evidence type="ECO:0000313" key="2">
    <source>
        <dbReference type="EMBL" id="KZO93725.1"/>
    </source>
</evidence>
<proteinExistence type="predicted"/>
<reference evidence="2 3" key="1">
    <citation type="journal article" date="2016" name="Mol. Biol. Evol.">
        <title>Comparative Genomics of Early-Diverging Mushroom-Forming Fungi Provides Insights into the Origins of Lignocellulose Decay Capabilities.</title>
        <authorList>
            <person name="Nagy L.G."/>
            <person name="Riley R."/>
            <person name="Tritt A."/>
            <person name="Adam C."/>
            <person name="Daum C."/>
            <person name="Floudas D."/>
            <person name="Sun H."/>
            <person name="Yadav J.S."/>
            <person name="Pangilinan J."/>
            <person name="Larsson K.H."/>
            <person name="Matsuura K."/>
            <person name="Barry K."/>
            <person name="Labutti K."/>
            <person name="Kuo R."/>
            <person name="Ohm R.A."/>
            <person name="Bhattacharya S.S."/>
            <person name="Shirouzu T."/>
            <person name="Yoshinaga Y."/>
            <person name="Martin F.M."/>
            <person name="Grigoriev I.V."/>
            <person name="Hibbett D.S."/>
        </authorList>
    </citation>
    <scope>NUCLEOTIDE SEQUENCE [LARGE SCALE GENOMIC DNA]</scope>
    <source>
        <strain evidence="2 3">TUFC12733</strain>
    </source>
</reference>
<dbReference type="PANTHER" id="PTHR21310">
    <property type="entry name" value="AMINOGLYCOSIDE PHOSPHOTRANSFERASE-RELATED-RELATED"/>
    <property type="match status" value="1"/>
</dbReference>
<sequence>MTSDCVAFGPGEEGALTMDSTRQADFLPEHPEQHDGRFLGTELPFQAHAASDPDDHVVSAPEPVAAALSQPAGTINATLDAYQNASTTAELERLPDCVVGDEELQFRTPSPSDPDVTVAEVQFTKAGSTSFTMESENEDHRLFETLLVAERIFSEVEEILPPIDSSVVEPQPLAELHTEDPATSALKIGYEDLIMDQEDEVIVPAAAAQHLEEAFRELDLQLPAASLSDVDLLAALVLPVQSNTGSVTAGSPNDTWPSSENFVSPDVHSSESGSEAPPEADKHVTALRKATVAAVDWDFVRFAAALFHGSEHSPRVGKLGYAKHSIVQELLFEDDVTWVARVPLLRSPELPPSEGELAALSQQMSNGVATLRYVSAHTEIPVPKLCYWTSSQDGGGGGLPFRLESLPSGVPLSDLWDDLSADSCSIVLEQMAHIYLELGYKCRLPKIGSLYKRARSSICEALNGEECEPGPILFPPSLEKSAPASHPTGGPYIYGMDYLEEDATACLDSIRTTSFGSKQNGSRYVGCWLLRSLLPHVYHFGHAMADSKGFALFPGDFSLVNIMVDPSADGGPKLTSVLDWDFSSSLPNSSFAQFPPFLQDDPTWLDGDERHSRLSLEQEVLLTHLRAQEITRDIWIPLTNHMDMSRLAYVVGRALHEPELGADYEIWDEVHVGRPQRFDMYWDTLEGLERGALKEQLAEFDSDVGVKERIVTLLDPDGTVDIPEESVQKLLERIRDIPELAEEQAYLEDVLAD</sequence>
<dbReference type="Proteomes" id="UP000076738">
    <property type="component" value="Unassembled WGS sequence"/>
</dbReference>
<keyword evidence="3" id="KW-1185">Reference proteome</keyword>
<accession>A0A167JME4</accession>
<protein>
    <recommendedName>
        <fullName evidence="4">Aminoglycoside phosphotransferase domain-containing protein</fullName>
    </recommendedName>
</protein>
<gene>
    <name evidence="2" type="ORF">CALVIDRAFT_241294</name>
</gene>
<feature type="region of interest" description="Disordered" evidence="1">
    <location>
        <begin position="244"/>
        <end position="282"/>
    </location>
</feature>
<dbReference type="InterPro" id="IPR051678">
    <property type="entry name" value="AGP_Transferase"/>
</dbReference>
<name>A0A167JME4_CALVF</name>
<dbReference type="PANTHER" id="PTHR21310:SF15">
    <property type="entry name" value="AMINOGLYCOSIDE PHOSPHOTRANSFERASE DOMAIN-CONTAINING PROTEIN"/>
    <property type="match status" value="1"/>
</dbReference>
<evidence type="ECO:0008006" key="4">
    <source>
        <dbReference type="Google" id="ProtNLM"/>
    </source>
</evidence>